<dbReference type="EMBL" id="RDQH01000343">
    <property type="protein sequence ID" value="RXH68219.1"/>
    <property type="molecule type" value="Genomic_DNA"/>
</dbReference>
<feature type="compositionally biased region" description="Polar residues" evidence="1">
    <location>
        <begin position="82"/>
        <end position="109"/>
    </location>
</feature>
<keyword evidence="3" id="KW-1185">Reference proteome</keyword>
<protein>
    <submittedName>
        <fullName evidence="2">Uncharacterized protein</fullName>
    </submittedName>
</protein>
<reference evidence="2 3" key="1">
    <citation type="submission" date="2018-10" db="EMBL/GenBank/DDBJ databases">
        <title>A high-quality apple genome assembly.</title>
        <authorList>
            <person name="Hu J."/>
        </authorList>
    </citation>
    <scope>NUCLEOTIDE SEQUENCE [LARGE SCALE GENOMIC DNA]</scope>
    <source>
        <strain evidence="3">cv. HFTH1</strain>
        <tissue evidence="2">Young leaf</tissue>
    </source>
</reference>
<organism evidence="2 3">
    <name type="scientific">Malus domestica</name>
    <name type="common">Apple</name>
    <name type="synonym">Pyrus malus</name>
    <dbReference type="NCBI Taxonomy" id="3750"/>
    <lineage>
        <taxon>Eukaryota</taxon>
        <taxon>Viridiplantae</taxon>
        <taxon>Streptophyta</taxon>
        <taxon>Embryophyta</taxon>
        <taxon>Tracheophyta</taxon>
        <taxon>Spermatophyta</taxon>
        <taxon>Magnoliopsida</taxon>
        <taxon>eudicotyledons</taxon>
        <taxon>Gunneridae</taxon>
        <taxon>Pentapetalae</taxon>
        <taxon>rosids</taxon>
        <taxon>fabids</taxon>
        <taxon>Rosales</taxon>
        <taxon>Rosaceae</taxon>
        <taxon>Amygdaloideae</taxon>
        <taxon>Maleae</taxon>
        <taxon>Malus</taxon>
    </lineage>
</organism>
<dbReference type="PROSITE" id="PS51257">
    <property type="entry name" value="PROKAR_LIPOPROTEIN"/>
    <property type="match status" value="1"/>
</dbReference>
<name>A0A498HB18_MALDO</name>
<evidence type="ECO:0000313" key="3">
    <source>
        <dbReference type="Proteomes" id="UP000290289"/>
    </source>
</evidence>
<accession>A0A498HB18</accession>
<proteinExistence type="predicted"/>
<evidence type="ECO:0000256" key="1">
    <source>
        <dbReference type="SAM" id="MobiDB-lite"/>
    </source>
</evidence>
<comment type="caution">
    <text evidence="2">The sequence shown here is derived from an EMBL/GenBank/DDBJ whole genome shotgun (WGS) entry which is preliminary data.</text>
</comment>
<feature type="region of interest" description="Disordered" evidence="1">
    <location>
        <begin position="70"/>
        <end position="118"/>
    </location>
</feature>
<feature type="compositionally biased region" description="Basic and acidic residues" evidence="1">
    <location>
        <begin position="72"/>
        <end position="81"/>
    </location>
</feature>
<dbReference type="Proteomes" id="UP000290289">
    <property type="component" value="Chromosome 17"/>
</dbReference>
<sequence length="118" mass="12547">MKIKLNHYCISFLGKLVDCQSTASCVQAITLSCRIVTSHIVQGSGSCKPYSMRPFGSSLASGSIGTSKLSNFRREQSEDSSRVSSQKQNNEGVVRAQNGQYRATTESSSGCGGARAGM</sequence>
<evidence type="ECO:0000313" key="2">
    <source>
        <dbReference type="EMBL" id="RXH68219.1"/>
    </source>
</evidence>
<gene>
    <name evidence="2" type="ORF">DVH24_028366</name>
</gene>
<dbReference type="AlphaFoldDB" id="A0A498HB18"/>